<gene>
    <name evidence="1" type="ORF">PVIIG_06541</name>
</gene>
<sequence>MFNIFEEDLKKMKLLHSLYTNYSKLNSILSNTSPKIQQSLLEPSSDFYDNYKKARNMCFGENNKFCQKLENFKSKYQSAYVKVHEKVEEFSKNFKPLPEDVSIKIISTATIGTTVGLIPLFGVLYKFTPLGQFLKPSNIKLTNEYSNNDEMRNILSIDKESKPIISQQERYNIKYHSI</sequence>
<proteinExistence type="predicted"/>
<dbReference type="Pfam" id="PF05795">
    <property type="entry name" value="Plasmodium_Vir"/>
    <property type="match status" value="1"/>
</dbReference>
<evidence type="ECO:0000313" key="1">
    <source>
        <dbReference type="EMBL" id="KMZ77011.1"/>
    </source>
</evidence>
<organism evidence="1 2">
    <name type="scientific">Plasmodium vivax India VII</name>
    <dbReference type="NCBI Taxonomy" id="1077284"/>
    <lineage>
        <taxon>Eukaryota</taxon>
        <taxon>Sar</taxon>
        <taxon>Alveolata</taxon>
        <taxon>Apicomplexa</taxon>
        <taxon>Aconoidasida</taxon>
        <taxon>Haemosporida</taxon>
        <taxon>Plasmodiidae</taxon>
        <taxon>Plasmodium</taxon>
        <taxon>Plasmodium (Plasmodium)</taxon>
    </lineage>
</organism>
<dbReference type="AlphaFoldDB" id="A0A0J9S2K7"/>
<dbReference type="InterPro" id="IPR008780">
    <property type="entry name" value="Plasmodium_Vir"/>
</dbReference>
<accession>A0A0J9S2K7</accession>
<protein>
    <recommendedName>
        <fullName evidence="3">Vir protein</fullName>
    </recommendedName>
</protein>
<name>A0A0J9S2K7_PLAVI</name>
<evidence type="ECO:0008006" key="3">
    <source>
        <dbReference type="Google" id="ProtNLM"/>
    </source>
</evidence>
<dbReference type="EMBL" id="KQ234539">
    <property type="protein sequence ID" value="KMZ77011.1"/>
    <property type="molecule type" value="Genomic_DNA"/>
</dbReference>
<dbReference type="Proteomes" id="UP000053562">
    <property type="component" value="Unassembled WGS sequence"/>
</dbReference>
<reference evidence="1 2" key="1">
    <citation type="submission" date="2011-08" db="EMBL/GenBank/DDBJ databases">
        <title>The Genome Sequence of Plasmodium vivax India VII.</title>
        <authorList>
            <consortium name="The Broad Institute Genome Sequencing Platform"/>
            <consortium name="The Broad Institute Genome Sequencing Center for Infectious Disease"/>
            <person name="Neafsey D."/>
            <person name="Carlton J."/>
            <person name="Barnwell J."/>
            <person name="Collins W."/>
            <person name="Escalante A."/>
            <person name="Mullikin J."/>
            <person name="Saul A."/>
            <person name="Guigo R."/>
            <person name="Camara F."/>
            <person name="Young S.K."/>
            <person name="Zeng Q."/>
            <person name="Gargeya S."/>
            <person name="Fitzgerald M."/>
            <person name="Haas B."/>
            <person name="Abouelleil A."/>
            <person name="Alvarado L."/>
            <person name="Arachchi H.M."/>
            <person name="Berlin A."/>
            <person name="Brown A."/>
            <person name="Chapman S.B."/>
            <person name="Chen Z."/>
            <person name="Dunbar C."/>
            <person name="Freedman E."/>
            <person name="Gearin G."/>
            <person name="Gellesch M."/>
            <person name="Goldberg J."/>
            <person name="Griggs A."/>
            <person name="Gujja S."/>
            <person name="Heiman D."/>
            <person name="Howarth C."/>
            <person name="Larson L."/>
            <person name="Lui A."/>
            <person name="MacDonald P.J.P."/>
            <person name="Montmayeur A."/>
            <person name="Murphy C."/>
            <person name="Neiman D."/>
            <person name="Pearson M."/>
            <person name="Priest M."/>
            <person name="Roberts A."/>
            <person name="Saif S."/>
            <person name="Shea T."/>
            <person name="Shenoy N."/>
            <person name="Sisk P."/>
            <person name="Stolte C."/>
            <person name="Sykes S."/>
            <person name="Wortman J."/>
            <person name="Nusbaum C."/>
            <person name="Birren B."/>
        </authorList>
    </citation>
    <scope>NUCLEOTIDE SEQUENCE [LARGE SCALE GENOMIC DNA]</scope>
    <source>
        <strain evidence="1 2">India VII</strain>
    </source>
</reference>
<evidence type="ECO:0000313" key="2">
    <source>
        <dbReference type="Proteomes" id="UP000053562"/>
    </source>
</evidence>